<dbReference type="EC" id="3.1.1.5" evidence="2 9"/>
<comment type="catalytic activity">
    <reaction evidence="9">
        <text>a 1-acyl-sn-glycero-3-phosphocholine + H2O = sn-glycerol 3-phosphocholine + a fatty acid + H(+)</text>
        <dbReference type="Rhea" id="RHEA:15177"/>
        <dbReference type="ChEBI" id="CHEBI:15377"/>
        <dbReference type="ChEBI" id="CHEBI:15378"/>
        <dbReference type="ChEBI" id="CHEBI:16870"/>
        <dbReference type="ChEBI" id="CHEBI:28868"/>
        <dbReference type="ChEBI" id="CHEBI:58168"/>
        <dbReference type="EC" id="3.1.1.5"/>
    </reaction>
</comment>
<dbReference type="STRING" id="93625.A0A409XZ24"/>
<dbReference type="EMBL" id="NHYD01000002">
    <property type="protein sequence ID" value="PPQ96022.1"/>
    <property type="molecule type" value="Genomic_DNA"/>
</dbReference>
<accession>A0A409XZ24</accession>
<dbReference type="SMART" id="SM00022">
    <property type="entry name" value="PLAc"/>
    <property type="match status" value="1"/>
</dbReference>
<evidence type="ECO:0000256" key="1">
    <source>
        <dbReference type="ARBA" id="ARBA00008780"/>
    </source>
</evidence>
<keyword evidence="5 8" id="KW-0442">Lipid degradation</keyword>
<dbReference type="Pfam" id="PF01735">
    <property type="entry name" value="PLA2_B"/>
    <property type="match status" value="1"/>
</dbReference>
<dbReference type="PANTHER" id="PTHR10728:SF33">
    <property type="entry name" value="LYSOPHOSPHOLIPASE 1-RELATED"/>
    <property type="match status" value="1"/>
</dbReference>
<dbReference type="GO" id="GO:0046475">
    <property type="term" value="P:glycerophospholipid catabolic process"/>
    <property type="evidence" value="ECO:0007669"/>
    <property type="project" value="TreeGrafter"/>
</dbReference>
<evidence type="ECO:0000256" key="6">
    <source>
        <dbReference type="ARBA" id="ARBA00023098"/>
    </source>
</evidence>
<dbReference type="AlphaFoldDB" id="A0A409XZ24"/>
<dbReference type="InterPro" id="IPR002642">
    <property type="entry name" value="LysoPLipase_cat_dom"/>
</dbReference>
<evidence type="ECO:0000256" key="5">
    <source>
        <dbReference type="ARBA" id="ARBA00022963"/>
    </source>
</evidence>
<dbReference type="OrthoDB" id="4084751at2759"/>
<evidence type="ECO:0000256" key="4">
    <source>
        <dbReference type="ARBA" id="ARBA00022801"/>
    </source>
</evidence>
<evidence type="ECO:0000313" key="11">
    <source>
        <dbReference type="EMBL" id="PPQ96022.1"/>
    </source>
</evidence>
<evidence type="ECO:0000256" key="3">
    <source>
        <dbReference type="ARBA" id="ARBA00022729"/>
    </source>
</evidence>
<dbReference type="PROSITE" id="PS51210">
    <property type="entry name" value="PLA2C"/>
    <property type="match status" value="1"/>
</dbReference>
<comment type="caution">
    <text evidence="11">The sequence shown here is derived from an EMBL/GenBank/DDBJ whole genome shotgun (WGS) entry which is preliminary data.</text>
</comment>
<dbReference type="Proteomes" id="UP000283269">
    <property type="component" value="Unassembled WGS sequence"/>
</dbReference>
<feature type="signal peptide" evidence="9">
    <location>
        <begin position="1"/>
        <end position="25"/>
    </location>
</feature>
<evidence type="ECO:0000256" key="9">
    <source>
        <dbReference type="RuleBase" id="RU362103"/>
    </source>
</evidence>
<evidence type="ECO:0000256" key="8">
    <source>
        <dbReference type="PROSITE-ProRule" id="PRU00555"/>
    </source>
</evidence>
<sequence length="642" mass="66620">MATFAARTQQLCCALLLLLPLLVVAQTTPVKVACPKTLIRSTGPASRPALSTEERNYVSARTDTVLPGAWKTYLSSVKSALPHGAALPAYVSDILDPKPTRKAADFPKLGIALSGGGLRAAYFAAGVLTALDARNTTHPTGTNGVLQAATYLAGLSGGAWFTTALVQADFPTVPALVFPAHLDLNVNVSAPAANSQFGGFLSSIDILGPGGADGDNTAFIGAILAELSAKHSAGFPVTLTDAWTRMIARHFVNGTTATDLLQPGLHGDGITFSGLQNVPTIKAHAQPFPIILANAIPPALIANPNDPAQIADTIPGNSVPVGSEIWEINMFETGSWDPSLGSFIPTRLLGSSPASGAAGRTRVPAQCVNGFDQAAYIAGLSSNVFNGLNGTTNLLPFTTEGAVINIIEATFPPQTPVRMDSGAVPNPFKGVNPGKFSASQESFVALVDGGSNGEVLPLQPLIMKTRGVDTIFAVDAPADLPNSFTNGSDLINTAARAARFGDLYPFPSVPSSPQTFIAQNLTLRPTFFGCSDADARRGAPLVVYVANGGPSAQRRALGLGGVTDVPTAVTQYSDEMAQAFMDESFAIATQGLGLAPNATPAGAQWSTCLACALVDRARGRRGVKREGVCVSCFENYCWDGKE</sequence>
<keyword evidence="3 9" id="KW-0732">Signal</keyword>
<evidence type="ECO:0000256" key="7">
    <source>
        <dbReference type="ARBA" id="ARBA00023180"/>
    </source>
</evidence>
<feature type="domain" description="PLA2c" evidence="10">
    <location>
        <begin position="33"/>
        <end position="642"/>
    </location>
</feature>
<evidence type="ECO:0000259" key="10">
    <source>
        <dbReference type="PROSITE" id="PS51210"/>
    </source>
</evidence>
<keyword evidence="7" id="KW-0325">Glycoprotein</keyword>
<dbReference type="SUPFAM" id="SSF52151">
    <property type="entry name" value="FabD/lysophospholipase-like"/>
    <property type="match status" value="1"/>
</dbReference>
<keyword evidence="6 8" id="KW-0443">Lipid metabolism</keyword>
<reference evidence="11 12" key="1">
    <citation type="journal article" date="2018" name="Evol. Lett.">
        <title>Horizontal gene cluster transfer increased hallucinogenic mushroom diversity.</title>
        <authorList>
            <person name="Reynolds H.T."/>
            <person name="Vijayakumar V."/>
            <person name="Gluck-Thaler E."/>
            <person name="Korotkin H.B."/>
            <person name="Matheny P.B."/>
            <person name="Slot J.C."/>
        </authorList>
    </citation>
    <scope>NUCLEOTIDE SEQUENCE [LARGE SCALE GENOMIC DNA]</scope>
    <source>
        <strain evidence="11 12">2631</strain>
    </source>
</reference>
<keyword evidence="12" id="KW-1185">Reference proteome</keyword>
<feature type="chain" id="PRO_5018821769" description="Lysophospholipase" evidence="9">
    <location>
        <begin position="26"/>
        <end position="642"/>
    </location>
</feature>
<evidence type="ECO:0000256" key="2">
    <source>
        <dbReference type="ARBA" id="ARBA00013274"/>
    </source>
</evidence>
<gene>
    <name evidence="11" type="ORF">CVT25_013884</name>
</gene>
<dbReference type="Gene3D" id="3.40.1090.10">
    <property type="entry name" value="Cytosolic phospholipase A2 catalytic domain"/>
    <property type="match status" value="1"/>
</dbReference>
<keyword evidence="4 8" id="KW-0378">Hydrolase</keyword>
<protein>
    <recommendedName>
        <fullName evidence="2 9">Lysophospholipase</fullName>
        <ecNumber evidence="2 9">3.1.1.5</ecNumber>
    </recommendedName>
</protein>
<comment type="similarity">
    <text evidence="1 9">Belongs to the lysophospholipase family.</text>
</comment>
<dbReference type="GO" id="GO:0005829">
    <property type="term" value="C:cytosol"/>
    <property type="evidence" value="ECO:0007669"/>
    <property type="project" value="TreeGrafter"/>
</dbReference>
<proteinExistence type="inferred from homology"/>
<name>A0A409XZ24_PSICY</name>
<evidence type="ECO:0000313" key="12">
    <source>
        <dbReference type="Proteomes" id="UP000283269"/>
    </source>
</evidence>
<organism evidence="11 12">
    <name type="scientific">Psilocybe cyanescens</name>
    <dbReference type="NCBI Taxonomy" id="93625"/>
    <lineage>
        <taxon>Eukaryota</taxon>
        <taxon>Fungi</taxon>
        <taxon>Dikarya</taxon>
        <taxon>Basidiomycota</taxon>
        <taxon>Agaricomycotina</taxon>
        <taxon>Agaricomycetes</taxon>
        <taxon>Agaricomycetidae</taxon>
        <taxon>Agaricales</taxon>
        <taxon>Agaricineae</taxon>
        <taxon>Strophariaceae</taxon>
        <taxon>Psilocybe</taxon>
    </lineage>
</organism>
<dbReference type="GO" id="GO:0004623">
    <property type="term" value="F:phospholipase A2 activity"/>
    <property type="evidence" value="ECO:0007669"/>
    <property type="project" value="TreeGrafter"/>
</dbReference>
<dbReference type="InterPro" id="IPR016035">
    <property type="entry name" value="Acyl_Trfase/lysoPLipase"/>
</dbReference>
<dbReference type="PANTHER" id="PTHR10728">
    <property type="entry name" value="CYTOSOLIC PHOSPHOLIPASE A2"/>
    <property type="match status" value="1"/>
</dbReference>
<dbReference type="InParanoid" id="A0A409XZ24"/>
<dbReference type="GO" id="GO:0004622">
    <property type="term" value="F:phosphatidylcholine lysophospholipase activity"/>
    <property type="evidence" value="ECO:0007669"/>
    <property type="project" value="UniProtKB-EC"/>
</dbReference>